<evidence type="ECO:0000256" key="9">
    <source>
        <dbReference type="ARBA" id="ARBA00023180"/>
    </source>
</evidence>
<feature type="transmembrane region" description="Helical" evidence="11">
    <location>
        <begin position="391"/>
        <end position="413"/>
    </location>
</feature>
<dbReference type="InterPro" id="IPR017978">
    <property type="entry name" value="GPCR_3_C"/>
</dbReference>
<dbReference type="PROSITE" id="PS50259">
    <property type="entry name" value="G_PROTEIN_RECEP_F3_4"/>
    <property type="match status" value="1"/>
</dbReference>
<organism evidence="13 14">
    <name type="scientific">Gekko japonicus</name>
    <name type="common">Schlegel's Japanese gecko</name>
    <dbReference type="NCBI Taxonomy" id="146911"/>
    <lineage>
        <taxon>Eukaryota</taxon>
        <taxon>Metazoa</taxon>
        <taxon>Chordata</taxon>
        <taxon>Craniata</taxon>
        <taxon>Vertebrata</taxon>
        <taxon>Euteleostomi</taxon>
        <taxon>Lepidosauria</taxon>
        <taxon>Squamata</taxon>
        <taxon>Bifurcata</taxon>
        <taxon>Gekkota</taxon>
        <taxon>Gekkonidae</taxon>
        <taxon>Gekkoninae</taxon>
        <taxon>Gekko</taxon>
    </lineage>
</organism>
<evidence type="ECO:0000259" key="12">
    <source>
        <dbReference type="PROSITE" id="PS50259"/>
    </source>
</evidence>
<dbReference type="RefSeq" id="XP_015283870.1">
    <property type="nucleotide sequence ID" value="XM_015428384.1"/>
</dbReference>
<evidence type="ECO:0000313" key="14">
    <source>
        <dbReference type="RefSeq" id="XP_015283870.1"/>
    </source>
</evidence>
<evidence type="ECO:0000256" key="5">
    <source>
        <dbReference type="ARBA" id="ARBA00022989"/>
    </source>
</evidence>
<evidence type="ECO:0000256" key="2">
    <source>
        <dbReference type="ARBA" id="ARBA00022475"/>
    </source>
</evidence>
<evidence type="ECO:0000256" key="10">
    <source>
        <dbReference type="ARBA" id="ARBA00023224"/>
    </source>
</evidence>
<sequence length="439" mass="48825">MKYSDLLPFMFATEKINKDSRVLPNMTLGYNVYENFFRARMTYDAAVDLLSGGQRNVPNYSCRGQNKLLAVLEGADSETSVQISRMLSIHKMPQTLPSSRCTEICPPGYAKVIKEGEPICCHDCSPCGEGTISTQEDESHCDKCPEDQHPNKIRDQCVPKHITFLSYEEPLGIILNVLTLFFILITTFVLGIFIKYLETPVVKANNLSLSYILLVSLLLSFLSSFLFIGEPQKVTCLLRQTVFSIIFSVAISSVLAKTVTVVVAFMASQPGSRMRKWLGKSLANFIVFSCSSIQVGICTLWLGISPPFPDSDIHSQPEQIVLQCNEGSVVMFYTALGYMGFLATVCFTVAFLARKLPGAFNEAKLITFSMLVFCSVWVSFVPTYLSTKGKYMVAVQVFSILASSMGLLGCIFLPKCYIIILRPHLNTKEHIMMKHKGGI</sequence>
<evidence type="ECO:0000256" key="7">
    <source>
        <dbReference type="ARBA" id="ARBA00023136"/>
    </source>
</evidence>
<feature type="transmembrane region" description="Helical" evidence="11">
    <location>
        <begin position="285"/>
        <end position="304"/>
    </location>
</feature>
<dbReference type="InterPro" id="IPR011500">
    <property type="entry name" value="GPCR_3_9-Cys_dom"/>
</dbReference>
<keyword evidence="10" id="KW-0807">Transducer</keyword>
<evidence type="ECO:0000256" key="4">
    <source>
        <dbReference type="ARBA" id="ARBA00022729"/>
    </source>
</evidence>
<dbReference type="Gene3D" id="3.40.50.2300">
    <property type="match status" value="1"/>
</dbReference>
<feature type="transmembrane region" description="Helical" evidence="11">
    <location>
        <begin position="173"/>
        <end position="197"/>
    </location>
</feature>
<protein>
    <submittedName>
        <fullName evidence="14">Vomeronasal type-2 receptor 26-like</fullName>
    </submittedName>
</protein>
<dbReference type="Pfam" id="PF00003">
    <property type="entry name" value="7tm_3"/>
    <property type="match status" value="1"/>
</dbReference>
<dbReference type="InterPro" id="IPR000068">
    <property type="entry name" value="GPCR_3_Ca_sens_rcpt-rel"/>
</dbReference>
<feature type="transmembrane region" description="Helical" evidence="11">
    <location>
        <begin position="209"/>
        <end position="229"/>
    </location>
</feature>
<keyword evidence="9" id="KW-0325">Glycoprotein</keyword>
<dbReference type="InterPro" id="IPR000337">
    <property type="entry name" value="GPCR_3"/>
</dbReference>
<evidence type="ECO:0000256" key="6">
    <source>
        <dbReference type="ARBA" id="ARBA00023040"/>
    </source>
</evidence>
<keyword evidence="6" id="KW-0297">G-protein coupled receptor</keyword>
<dbReference type="CDD" id="cd15283">
    <property type="entry name" value="7tmC_V2R_pheromone"/>
    <property type="match status" value="1"/>
</dbReference>
<proteinExistence type="predicted"/>
<feature type="transmembrane region" description="Helical" evidence="11">
    <location>
        <begin position="330"/>
        <end position="353"/>
    </location>
</feature>
<keyword evidence="4" id="KW-0732">Signal</keyword>
<reference evidence="14" key="1">
    <citation type="submission" date="2025-08" db="UniProtKB">
        <authorList>
            <consortium name="RefSeq"/>
        </authorList>
    </citation>
    <scope>IDENTIFICATION</scope>
</reference>
<keyword evidence="3 11" id="KW-0812">Transmembrane</keyword>
<gene>
    <name evidence="14" type="primary">LOC107124881</name>
</gene>
<evidence type="ECO:0000256" key="8">
    <source>
        <dbReference type="ARBA" id="ARBA00023170"/>
    </source>
</evidence>
<dbReference type="SUPFAM" id="SSF53822">
    <property type="entry name" value="Periplasmic binding protein-like I"/>
    <property type="match status" value="1"/>
</dbReference>
<keyword evidence="5 11" id="KW-1133">Transmembrane helix</keyword>
<comment type="subcellular location">
    <subcellularLocation>
        <location evidence="1">Cell membrane</location>
        <topology evidence="1">Multi-pass membrane protein</topology>
    </subcellularLocation>
</comment>
<feature type="transmembrane region" description="Helical" evidence="11">
    <location>
        <begin position="365"/>
        <end position="385"/>
    </location>
</feature>
<evidence type="ECO:0000256" key="3">
    <source>
        <dbReference type="ARBA" id="ARBA00022692"/>
    </source>
</evidence>
<evidence type="ECO:0000313" key="13">
    <source>
        <dbReference type="Proteomes" id="UP000694871"/>
    </source>
</evidence>
<dbReference type="InterPro" id="IPR017979">
    <property type="entry name" value="GPCR_3_CS"/>
</dbReference>
<keyword evidence="13" id="KW-1185">Reference proteome</keyword>
<keyword evidence="8" id="KW-0675">Receptor</keyword>
<dbReference type="Proteomes" id="UP000694871">
    <property type="component" value="Unplaced"/>
</dbReference>
<evidence type="ECO:0000256" key="1">
    <source>
        <dbReference type="ARBA" id="ARBA00004651"/>
    </source>
</evidence>
<dbReference type="InterPro" id="IPR004073">
    <property type="entry name" value="GPCR_3_vmron_rcpt_2"/>
</dbReference>
<dbReference type="Pfam" id="PF07562">
    <property type="entry name" value="NCD3G"/>
    <property type="match status" value="1"/>
</dbReference>
<accession>A0ABM1LD33</accession>
<name>A0ABM1LD33_GEKJA</name>
<feature type="transmembrane region" description="Helical" evidence="11">
    <location>
        <begin position="241"/>
        <end position="265"/>
    </location>
</feature>
<keyword evidence="7 11" id="KW-0472">Membrane</keyword>
<evidence type="ECO:0000256" key="11">
    <source>
        <dbReference type="SAM" id="Phobius"/>
    </source>
</evidence>
<dbReference type="InterPro" id="IPR028082">
    <property type="entry name" value="Peripla_BP_I"/>
</dbReference>
<dbReference type="PROSITE" id="PS00981">
    <property type="entry name" value="G_PROTEIN_RECEP_F3_3"/>
    <property type="match status" value="1"/>
</dbReference>
<dbReference type="PRINTS" id="PR01535">
    <property type="entry name" value="VOMERONASL2R"/>
</dbReference>
<keyword evidence="2" id="KW-1003">Cell membrane</keyword>
<dbReference type="GeneID" id="107124881"/>
<dbReference type="PANTHER" id="PTHR24061:SF599">
    <property type="entry name" value="G-PROTEIN COUPLED RECEPTORS FAMILY 3 PROFILE DOMAIN-CONTAINING PROTEIN"/>
    <property type="match status" value="1"/>
</dbReference>
<dbReference type="PANTHER" id="PTHR24061">
    <property type="entry name" value="CALCIUM-SENSING RECEPTOR-RELATED"/>
    <property type="match status" value="1"/>
</dbReference>
<feature type="domain" description="G-protein coupled receptors family 3 profile" evidence="12">
    <location>
        <begin position="171"/>
        <end position="435"/>
    </location>
</feature>
<dbReference type="PRINTS" id="PR00248">
    <property type="entry name" value="GPCRMGR"/>
</dbReference>